<feature type="non-terminal residue" evidence="2">
    <location>
        <position position="99"/>
    </location>
</feature>
<evidence type="ECO:0000313" key="2">
    <source>
        <dbReference type="EMBL" id="CAG7826820.1"/>
    </source>
</evidence>
<dbReference type="PANTHER" id="PTHR19134:SF449">
    <property type="entry name" value="TYROSINE-PROTEIN PHOSPHATASE 1"/>
    <property type="match status" value="1"/>
</dbReference>
<accession>A0A8J2LRN3</accession>
<comment type="caution">
    <text evidence="2">The sequence shown here is derived from an EMBL/GenBank/DDBJ whole genome shotgun (WGS) entry which is preliminary data.</text>
</comment>
<dbReference type="AlphaFoldDB" id="A0A8J2LRN3"/>
<organism evidence="2 3">
    <name type="scientific">Allacma fusca</name>
    <dbReference type="NCBI Taxonomy" id="39272"/>
    <lineage>
        <taxon>Eukaryota</taxon>
        <taxon>Metazoa</taxon>
        <taxon>Ecdysozoa</taxon>
        <taxon>Arthropoda</taxon>
        <taxon>Hexapoda</taxon>
        <taxon>Collembola</taxon>
        <taxon>Symphypleona</taxon>
        <taxon>Sminthuridae</taxon>
        <taxon>Allacma</taxon>
    </lineage>
</organism>
<gene>
    <name evidence="2" type="ORF">AFUS01_LOCUS36855</name>
</gene>
<dbReference type="EMBL" id="CAJVCH010541256">
    <property type="protein sequence ID" value="CAG7826820.1"/>
    <property type="molecule type" value="Genomic_DNA"/>
</dbReference>
<proteinExistence type="predicted"/>
<dbReference type="OrthoDB" id="6144703at2759"/>
<dbReference type="PROSITE" id="PS50055">
    <property type="entry name" value="TYR_PHOSPHATASE_PTP"/>
    <property type="match status" value="1"/>
</dbReference>
<dbReference type="InterPro" id="IPR000242">
    <property type="entry name" value="PTP_cat"/>
</dbReference>
<evidence type="ECO:0000313" key="3">
    <source>
        <dbReference type="Proteomes" id="UP000708208"/>
    </source>
</evidence>
<feature type="domain" description="Tyrosine-protein phosphatase" evidence="1">
    <location>
        <begin position="15"/>
        <end position="99"/>
    </location>
</feature>
<dbReference type="GO" id="GO:0004725">
    <property type="term" value="F:protein tyrosine phosphatase activity"/>
    <property type="evidence" value="ECO:0007669"/>
    <property type="project" value="InterPro"/>
</dbReference>
<dbReference type="InterPro" id="IPR050348">
    <property type="entry name" value="Protein-Tyr_Phosphatase"/>
</dbReference>
<reference evidence="2" key="1">
    <citation type="submission" date="2021-06" db="EMBL/GenBank/DDBJ databases">
        <authorList>
            <person name="Hodson N. C."/>
            <person name="Mongue J. A."/>
            <person name="Jaron S. K."/>
        </authorList>
    </citation>
    <scope>NUCLEOTIDE SEQUENCE</scope>
</reference>
<sequence>PVYTIGDCAGSYRTENRLKNRDISVITPDNFRPYLTSYQGCLDTDFVNAAFIDTYKESKSCIVTEWPLPETINFFWSLIYDYNVCAIVVLCTPEKPNVN</sequence>
<name>A0A8J2LRN3_9HEXA</name>
<keyword evidence="3" id="KW-1185">Reference proteome</keyword>
<protein>
    <recommendedName>
        <fullName evidence="1">Tyrosine-protein phosphatase domain-containing protein</fullName>
    </recommendedName>
</protein>
<evidence type="ECO:0000259" key="1">
    <source>
        <dbReference type="PROSITE" id="PS50055"/>
    </source>
</evidence>
<dbReference type="Proteomes" id="UP000708208">
    <property type="component" value="Unassembled WGS sequence"/>
</dbReference>
<dbReference type="Pfam" id="PF00102">
    <property type="entry name" value="Y_phosphatase"/>
    <property type="match status" value="1"/>
</dbReference>
<dbReference type="PANTHER" id="PTHR19134">
    <property type="entry name" value="RECEPTOR-TYPE TYROSINE-PROTEIN PHOSPHATASE"/>
    <property type="match status" value="1"/>
</dbReference>